<dbReference type="AlphaFoldDB" id="A0A5B7IEZ1"/>
<proteinExistence type="predicted"/>
<comment type="caution">
    <text evidence="2">The sequence shown here is derived from an EMBL/GenBank/DDBJ whole genome shotgun (WGS) entry which is preliminary data.</text>
</comment>
<evidence type="ECO:0000313" key="2">
    <source>
        <dbReference type="EMBL" id="MPC79398.1"/>
    </source>
</evidence>
<dbReference type="EMBL" id="VSRR010051024">
    <property type="protein sequence ID" value="MPC79398.1"/>
    <property type="molecule type" value="Genomic_DNA"/>
</dbReference>
<dbReference type="Proteomes" id="UP000324222">
    <property type="component" value="Unassembled WGS sequence"/>
</dbReference>
<name>A0A5B7IEZ1_PORTR</name>
<feature type="region of interest" description="Disordered" evidence="1">
    <location>
        <begin position="1"/>
        <end position="77"/>
    </location>
</feature>
<feature type="compositionally biased region" description="Low complexity" evidence="1">
    <location>
        <begin position="1"/>
        <end position="20"/>
    </location>
</feature>
<protein>
    <submittedName>
        <fullName evidence="2">Uncharacterized protein</fullName>
    </submittedName>
</protein>
<evidence type="ECO:0000256" key="1">
    <source>
        <dbReference type="SAM" id="MobiDB-lite"/>
    </source>
</evidence>
<keyword evidence="3" id="KW-1185">Reference proteome</keyword>
<sequence length="132" mass="13734">MSLRQQQQQRELGGSVQQGQRGAGRGGRVAGLAGGRAGSAPHHTLRASPGVAPPLTTHSHTCPPHATTRNTLTTPPPARPRALTCPMAPHAAMLLLRLRLCVCTCVCACARFCPPDGGEASVRESVGEKVSE</sequence>
<feature type="compositionally biased region" description="Gly residues" evidence="1">
    <location>
        <begin position="21"/>
        <end position="37"/>
    </location>
</feature>
<organism evidence="2 3">
    <name type="scientific">Portunus trituberculatus</name>
    <name type="common">Swimming crab</name>
    <name type="synonym">Neptunus trituberculatus</name>
    <dbReference type="NCBI Taxonomy" id="210409"/>
    <lineage>
        <taxon>Eukaryota</taxon>
        <taxon>Metazoa</taxon>
        <taxon>Ecdysozoa</taxon>
        <taxon>Arthropoda</taxon>
        <taxon>Crustacea</taxon>
        <taxon>Multicrustacea</taxon>
        <taxon>Malacostraca</taxon>
        <taxon>Eumalacostraca</taxon>
        <taxon>Eucarida</taxon>
        <taxon>Decapoda</taxon>
        <taxon>Pleocyemata</taxon>
        <taxon>Brachyura</taxon>
        <taxon>Eubrachyura</taxon>
        <taxon>Portunoidea</taxon>
        <taxon>Portunidae</taxon>
        <taxon>Portuninae</taxon>
        <taxon>Portunus</taxon>
    </lineage>
</organism>
<gene>
    <name evidence="2" type="ORF">E2C01_073924</name>
</gene>
<evidence type="ECO:0000313" key="3">
    <source>
        <dbReference type="Proteomes" id="UP000324222"/>
    </source>
</evidence>
<feature type="compositionally biased region" description="Low complexity" evidence="1">
    <location>
        <begin position="63"/>
        <end position="73"/>
    </location>
</feature>
<accession>A0A5B7IEZ1</accession>
<reference evidence="2 3" key="1">
    <citation type="submission" date="2019-05" db="EMBL/GenBank/DDBJ databases">
        <title>Another draft genome of Portunus trituberculatus and its Hox gene families provides insights of decapod evolution.</title>
        <authorList>
            <person name="Jeong J.-H."/>
            <person name="Song I."/>
            <person name="Kim S."/>
            <person name="Choi T."/>
            <person name="Kim D."/>
            <person name="Ryu S."/>
            <person name="Kim W."/>
        </authorList>
    </citation>
    <scope>NUCLEOTIDE SEQUENCE [LARGE SCALE GENOMIC DNA]</scope>
    <source>
        <tissue evidence="2">Muscle</tissue>
    </source>
</reference>